<comment type="catalytic activity">
    <reaction evidence="1">
        <text>Thiol-dependent hydrolysis of ester, thioester, amide, peptide and isopeptide bonds formed by the C-terminal Gly of ubiquitin (a 76-residue protein attached to proteins as an intracellular targeting signal).</text>
        <dbReference type="EC" id="3.4.19.12"/>
    </reaction>
</comment>
<evidence type="ECO:0000259" key="3">
    <source>
        <dbReference type="PROSITE" id="PS50235"/>
    </source>
</evidence>
<feature type="compositionally biased region" description="Basic and acidic residues" evidence="2">
    <location>
        <begin position="594"/>
        <end position="608"/>
    </location>
</feature>
<gene>
    <name evidence="4" type="ORF">IV203_029727</name>
</gene>
<dbReference type="EMBL" id="JAGRRH010000007">
    <property type="protein sequence ID" value="KAG7367057.1"/>
    <property type="molecule type" value="Genomic_DNA"/>
</dbReference>
<dbReference type="EC" id="3.4.19.12" evidence="1"/>
<evidence type="ECO:0000313" key="4">
    <source>
        <dbReference type="EMBL" id="KAG7367057.1"/>
    </source>
</evidence>
<dbReference type="InterPro" id="IPR050185">
    <property type="entry name" value="Ub_carboxyl-term_hydrolase"/>
</dbReference>
<comment type="similarity">
    <text evidence="1">Belongs to the peptidase C19 family.</text>
</comment>
<feature type="domain" description="USP" evidence="3">
    <location>
        <begin position="177"/>
        <end position="512"/>
    </location>
</feature>
<keyword evidence="1 4" id="KW-0378">Hydrolase</keyword>
<evidence type="ECO:0000256" key="1">
    <source>
        <dbReference type="RuleBase" id="RU366025"/>
    </source>
</evidence>
<reference evidence="4" key="1">
    <citation type="journal article" date="2021" name="Sci. Rep.">
        <title>Diploid genomic architecture of Nitzschia inconspicua, an elite biomass production diatom.</title>
        <authorList>
            <person name="Oliver A."/>
            <person name="Podell S."/>
            <person name="Pinowska A."/>
            <person name="Traller J.C."/>
            <person name="Smith S.R."/>
            <person name="McClure R."/>
            <person name="Beliaev A."/>
            <person name="Bohutskyi P."/>
            <person name="Hill E.A."/>
            <person name="Rabines A."/>
            <person name="Zheng H."/>
            <person name="Allen L.Z."/>
            <person name="Kuo A."/>
            <person name="Grigoriev I.V."/>
            <person name="Allen A.E."/>
            <person name="Hazlebeck D."/>
            <person name="Allen E.E."/>
        </authorList>
    </citation>
    <scope>NUCLEOTIDE SEQUENCE</scope>
    <source>
        <strain evidence="4">Hildebrandi</strain>
    </source>
</reference>
<evidence type="ECO:0000256" key="2">
    <source>
        <dbReference type="SAM" id="MobiDB-lite"/>
    </source>
</evidence>
<name>A0A9K3LRL9_9STRA</name>
<dbReference type="Proteomes" id="UP000693970">
    <property type="component" value="Unassembled WGS sequence"/>
</dbReference>
<reference evidence="4" key="2">
    <citation type="submission" date="2021-04" db="EMBL/GenBank/DDBJ databases">
        <authorList>
            <person name="Podell S."/>
        </authorList>
    </citation>
    <scope>NUCLEOTIDE SEQUENCE</scope>
    <source>
        <strain evidence="4">Hildebrandi</strain>
    </source>
</reference>
<dbReference type="CDD" id="cd02674">
    <property type="entry name" value="Peptidase_C19R"/>
    <property type="match status" value="1"/>
</dbReference>
<dbReference type="InterPro" id="IPR018200">
    <property type="entry name" value="USP_CS"/>
</dbReference>
<feature type="region of interest" description="Disordered" evidence="2">
    <location>
        <begin position="15"/>
        <end position="108"/>
    </location>
</feature>
<feature type="region of interest" description="Disordered" evidence="2">
    <location>
        <begin position="554"/>
        <end position="675"/>
    </location>
</feature>
<dbReference type="InterPro" id="IPR001394">
    <property type="entry name" value="Peptidase_C19_UCH"/>
</dbReference>
<sequence>MLREQFWKLVTLDFLRGGGDGGGERPVDVKDEKPNDAIDMGDSCSKVPPPAAEKGEEKEQLNEGGSGGNAKHQQDDAKQVPLSPTIARLPPLASTVAGSKRSRDGGKFSGLRRSIFRVGSRIDRGAGSGFSTGDVNGVPHSPRARASTYSHVHDAVMYNLSEAEMSKHDQTVPMGVIGLKNLGNTCFLNSSLQCLSATIPLTDYFLGYDYRSEINKDNFLGTGGKLVVAYAELMKEMWLGSKSVVEPVSFKKQLGTFSPQFSGYHQHDAQEMIAFLLDGIHEDLNRVKDRPYVEDKDCDGTRDEEDAIENWKNYLRRNKSLIVDMFQGQIRNTCKCLKCGHINIRFEPFMYLSLPISNSCISLDDCVDLYLQEESLTGVDQYYCEKCKTHVDGTKKQDLWMLPPVLIVHLKRFKYNDYGKVGSKNEAAIKYPIIGWDLKSHVKSSRGVYPRYDLYGVINHMGGLGGGHYIAHALNRFDDTWYEFNDSSYRSVSESIHKRLSKSTYVLFYNRSEGDVSMPLNERSPLIRRQSVSRPDLWPHSQVDDPRMIRNFTRASRRVSEPPEPPVFLSSTVKKTDDDGTRTSSIGFGTMSSIREDPYKKPSAEEKVQTLPHEPSEPLPAPPSLLETPSIGSERTNTSSLKGAGAKSNEPMDRVKQFGRPKPRRRLRSTKPREV</sequence>
<keyword evidence="5" id="KW-1185">Reference proteome</keyword>
<dbReference type="GO" id="GO:0004843">
    <property type="term" value="F:cysteine-type deubiquitinase activity"/>
    <property type="evidence" value="ECO:0007669"/>
    <property type="project" value="UniProtKB-UniRule"/>
</dbReference>
<evidence type="ECO:0000313" key="5">
    <source>
        <dbReference type="Proteomes" id="UP000693970"/>
    </source>
</evidence>
<proteinExistence type="inferred from homology"/>
<dbReference type="GO" id="GO:0006508">
    <property type="term" value="P:proteolysis"/>
    <property type="evidence" value="ECO:0007669"/>
    <property type="project" value="UniProtKB-KW"/>
</dbReference>
<dbReference type="PROSITE" id="PS00972">
    <property type="entry name" value="USP_1"/>
    <property type="match status" value="1"/>
</dbReference>
<dbReference type="OrthoDB" id="292964at2759"/>
<keyword evidence="1" id="KW-0645">Protease</keyword>
<dbReference type="PROSITE" id="PS50235">
    <property type="entry name" value="USP_3"/>
    <property type="match status" value="1"/>
</dbReference>
<dbReference type="PANTHER" id="PTHR21646">
    <property type="entry name" value="UBIQUITIN CARBOXYL-TERMINAL HYDROLASE"/>
    <property type="match status" value="1"/>
</dbReference>
<feature type="region of interest" description="Disordered" evidence="2">
    <location>
        <begin position="127"/>
        <end position="146"/>
    </location>
</feature>
<dbReference type="AlphaFoldDB" id="A0A9K3LRL9"/>
<accession>A0A9K3LRL9</accession>
<protein>
    <recommendedName>
        <fullName evidence="1">Ubiquitin carboxyl-terminal hydrolase</fullName>
        <ecNumber evidence="1">3.4.19.12</ecNumber>
    </recommendedName>
</protein>
<dbReference type="PROSITE" id="PS00973">
    <property type="entry name" value="USP_2"/>
    <property type="match status" value="1"/>
</dbReference>
<keyword evidence="1" id="KW-0833">Ubl conjugation pathway</keyword>
<comment type="caution">
    <text evidence="4">The sequence shown here is derived from an EMBL/GenBank/DDBJ whole genome shotgun (WGS) entry which is preliminary data.</text>
</comment>
<feature type="compositionally biased region" description="Polar residues" evidence="2">
    <location>
        <begin position="631"/>
        <end position="641"/>
    </location>
</feature>
<feature type="compositionally biased region" description="Basic and acidic residues" evidence="2">
    <location>
        <begin position="22"/>
        <end position="36"/>
    </location>
</feature>
<dbReference type="GO" id="GO:0016579">
    <property type="term" value="P:protein deubiquitination"/>
    <property type="evidence" value="ECO:0007669"/>
    <property type="project" value="InterPro"/>
</dbReference>
<dbReference type="Pfam" id="PF00443">
    <property type="entry name" value="UCH"/>
    <property type="match status" value="1"/>
</dbReference>
<organism evidence="4 5">
    <name type="scientific">Nitzschia inconspicua</name>
    <dbReference type="NCBI Taxonomy" id="303405"/>
    <lineage>
        <taxon>Eukaryota</taxon>
        <taxon>Sar</taxon>
        <taxon>Stramenopiles</taxon>
        <taxon>Ochrophyta</taxon>
        <taxon>Bacillariophyta</taxon>
        <taxon>Bacillariophyceae</taxon>
        <taxon>Bacillariophycidae</taxon>
        <taxon>Bacillariales</taxon>
        <taxon>Bacillariaceae</taxon>
        <taxon>Nitzschia</taxon>
    </lineage>
</organism>
<feature type="compositionally biased region" description="Polar residues" evidence="2">
    <location>
        <begin position="582"/>
        <end position="593"/>
    </location>
</feature>
<keyword evidence="1" id="KW-0788">Thiol protease</keyword>
<feature type="compositionally biased region" description="Basic residues" evidence="2">
    <location>
        <begin position="657"/>
        <end position="675"/>
    </location>
</feature>
<dbReference type="InterPro" id="IPR028889">
    <property type="entry name" value="USP"/>
</dbReference>